<dbReference type="SUPFAM" id="SSF57783">
    <property type="entry name" value="Zinc beta-ribbon"/>
    <property type="match status" value="1"/>
</dbReference>
<dbReference type="InterPro" id="IPR050219">
    <property type="entry name" value="DnaG_primase"/>
</dbReference>
<name>A0A078S3C1_BACUN</name>
<dbReference type="GO" id="GO:0008270">
    <property type="term" value="F:zinc ion binding"/>
    <property type="evidence" value="ECO:0007669"/>
    <property type="project" value="InterPro"/>
</dbReference>
<dbReference type="PANTHER" id="PTHR30313:SF2">
    <property type="entry name" value="DNA PRIMASE"/>
    <property type="match status" value="1"/>
</dbReference>
<comment type="caution">
    <text evidence="1">The sequence shown here is derived from an EMBL/GenBank/DDBJ whole genome shotgun (WGS) entry which is preliminary data.</text>
</comment>
<reference evidence="1 2" key="1">
    <citation type="submission" date="2014-04" db="EMBL/GenBank/DDBJ databases">
        <authorList>
            <person name="Sears C."/>
            <person name="Carroll K."/>
            <person name="Sack B.R."/>
            <person name="Qadri F."/>
            <person name="Myers L.L."/>
            <person name="Chung G.-T."/>
            <person name="Escheverria P."/>
            <person name="Fraser C.M."/>
            <person name="Sadzewicz L."/>
            <person name="Shefchek K.A."/>
            <person name="Tallon L."/>
            <person name="Das S.P."/>
            <person name="Daugherty S."/>
            <person name="Mongodin E.F."/>
        </authorList>
    </citation>
    <scope>NUCLEOTIDE SEQUENCE [LARGE SCALE GENOMIC DNA]</scope>
    <source>
        <strain evidence="1 2">3978 T3 ii</strain>
    </source>
</reference>
<protein>
    <submittedName>
        <fullName evidence="1">Toprim-like family protein</fullName>
    </submittedName>
</protein>
<accession>A0A078S3C1</accession>
<dbReference type="Pfam" id="PF13155">
    <property type="entry name" value="Toprim_2"/>
    <property type="match status" value="1"/>
</dbReference>
<dbReference type="Proteomes" id="UP000028013">
    <property type="component" value="Unassembled WGS sequence"/>
</dbReference>
<dbReference type="PANTHER" id="PTHR30313">
    <property type="entry name" value="DNA PRIMASE"/>
    <property type="match status" value="1"/>
</dbReference>
<dbReference type="Gene3D" id="3.90.580.10">
    <property type="entry name" value="Zinc finger, CHC2-type domain"/>
    <property type="match status" value="1"/>
</dbReference>
<dbReference type="RefSeq" id="WP_004319342.1">
    <property type="nucleotide sequence ID" value="NZ_JNHN01000170.1"/>
</dbReference>
<dbReference type="PATRIC" id="fig|1339349.3.peg.1927"/>
<dbReference type="GO" id="GO:0005737">
    <property type="term" value="C:cytoplasm"/>
    <property type="evidence" value="ECO:0007669"/>
    <property type="project" value="TreeGrafter"/>
</dbReference>
<evidence type="ECO:0000313" key="1">
    <source>
        <dbReference type="EMBL" id="KDS51366.1"/>
    </source>
</evidence>
<dbReference type="InterPro" id="IPR036977">
    <property type="entry name" value="DNA_primase_Znf_CHC2"/>
</dbReference>
<dbReference type="AlphaFoldDB" id="A0A078S3C1"/>
<dbReference type="EMBL" id="JNHN01000170">
    <property type="protein sequence ID" value="KDS51366.1"/>
    <property type="molecule type" value="Genomic_DNA"/>
</dbReference>
<dbReference type="GO" id="GO:0003677">
    <property type="term" value="F:DNA binding"/>
    <property type="evidence" value="ECO:0007669"/>
    <property type="project" value="InterPro"/>
</dbReference>
<dbReference type="Gene3D" id="3.40.1360.10">
    <property type="match status" value="1"/>
</dbReference>
<gene>
    <name evidence="1" type="ORF">M094_0678</name>
</gene>
<evidence type="ECO:0000313" key="2">
    <source>
        <dbReference type="Proteomes" id="UP000028013"/>
    </source>
</evidence>
<proteinExistence type="predicted"/>
<sequence>MNIAQTKQIDIVDFLKAIGCFPTRETACAAWFRAPYREDMTPSFKVNKNRNIWYDFGLARSGDIIDLGILIYHTNDISRVLKLIENATPGVPVKARTFLPSSEERNEILRNIQIGALTSVALKSYLASRGIDMEIGIRECWEIHYTCRGRAYFAIGFPNIAGGYEMRSPYYKGCIAPKDISVTNTTKTTLACCLFEGFMDFLSYLTLVKQGKLPPPCRQPDLIVLNSVNNLSKALSRLKAYKKIYCFLDNDDAGRKAVDLLREMNTATVYNVMEAFPYYKDVNDLLRDKKRMP</sequence>
<dbReference type="GO" id="GO:0006269">
    <property type="term" value="P:DNA replication, synthesis of primer"/>
    <property type="evidence" value="ECO:0007669"/>
    <property type="project" value="TreeGrafter"/>
</dbReference>
<dbReference type="GeneID" id="75114450"/>
<organism evidence="1 2">
    <name type="scientific">Bacteroides uniformis str. 3978 T3 ii</name>
    <dbReference type="NCBI Taxonomy" id="1339349"/>
    <lineage>
        <taxon>Bacteria</taxon>
        <taxon>Pseudomonadati</taxon>
        <taxon>Bacteroidota</taxon>
        <taxon>Bacteroidia</taxon>
        <taxon>Bacteroidales</taxon>
        <taxon>Bacteroidaceae</taxon>
        <taxon>Bacteroides</taxon>
    </lineage>
</organism>